<proteinExistence type="predicted"/>
<feature type="compositionally biased region" description="Low complexity" evidence="1">
    <location>
        <begin position="1011"/>
        <end position="1024"/>
    </location>
</feature>
<sequence length="1134" mass="124384">MPTHSRSIKHIKHVHKAKEARSKGRSAEQRPPPCPLPSSCRGPLIGSQNLPAAAPCSRTFAPQPTSTPPPTTAPQPTTALRVSFEEVHGEIEALAPTSPQEEGGQSVAFAELWQEMRSNRMISLGHNDGIPDEDSPSPREEVSELDPSDGSSDEAEEQTEYEPEDPSFLGREGAAGLEPSSYPWPSMEVFQTDLLFSSPRLRFSEAQKQAVLSWAKELGSHKVPSLYAIKKSQAQVREAVGPSMTRVVSNSGTVFYLNEVGDAIAKDYANPITRFAMQDYPVDGAGGMSQLHHSGKMTSDLPGGVVSPAAKVNGVVYFVDELLRLRSGEYFIPERFFQGQPSEGGASPSNSPPRSNWCGKEQELYALGWVVEVTEVCGSTASSGFGLTECLSEKKVPLNFTDGSRQFSQKMPNPLRAKAKGRMVYGVPLLIFMDDVSGNSTKQWNKHFVVYMSNGALPREMLDQDFNIQFVSTSAEATPMEMMSAVKESIERCCDLGLFAFDCRDGEEVGRLRTPKDTRDTAASQIQKAMVSARQVKVSLSDTGVQDASTASIRAALSELGRQLRKKEKKSEVEVQRQLNEELDRLLGVDSKVEDRINPLLGMKNVDVHQDTPTEVLHTVLLGVVKYFWGQTVHTLNKQNSMELFRTRLGSLDSSGLKDPDLRAEYVCQYSGGLIGKHFKSLAQVMPFLIFDLVNKTLLDSWITLGALVALLWHTEIADTESYLNATSPSTESLGLLQSLATAKPQVGTSVDPLSTKTYQELVGFVKARPGYARLIGLPLEPESKTGHVKLLYQEESPTKPIFKDWRETLSCRALVSQSKNRAPVQLFVGRVEEILVPAGGSHYADYVTVHKMGFLGQLHPTLRVPCLELTECYVALSVKNVLSLVNVLHDCSTSNCNQTHPVAIRREREETSRTKQAVTHAETGRFTLNTFSLHSRNLISELVPSHLQKRDTVVQDHHQTRLLAAASIRQQRKEALMPPPNKGSSKHRKNKPKTFEEENSSENESDATDATDATEATNASNEAGARGRKRRRFYQSDVLQYSQSQLESRVTSQTSRQLSSSGSSTFYQRASLPSVGASGPPGEPASSHSLLPLPTQAPPSLYGVPYYTGHSTGQAASSDLDGYASAFASFYGT</sequence>
<feature type="compositionally biased region" description="Low complexity" evidence="1">
    <location>
        <begin position="1049"/>
        <end position="1066"/>
    </location>
</feature>
<feature type="region of interest" description="Disordered" evidence="1">
    <location>
        <begin position="1044"/>
        <end position="1097"/>
    </location>
</feature>
<dbReference type="AlphaFoldDB" id="A0AAD5YDR1"/>
<feature type="region of interest" description="Disordered" evidence="1">
    <location>
        <begin position="975"/>
        <end position="1032"/>
    </location>
</feature>
<keyword evidence="3" id="KW-1185">Reference proteome</keyword>
<dbReference type="Proteomes" id="UP001212997">
    <property type="component" value="Unassembled WGS sequence"/>
</dbReference>
<feature type="compositionally biased region" description="Acidic residues" evidence="1">
    <location>
        <begin position="143"/>
        <end position="165"/>
    </location>
</feature>
<name>A0AAD5YDR1_9APHY</name>
<feature type="compositionally biased region" description="Basic residues" evidence="1">
    <location>
        <begin position="1"/>
        <end position="16"/>
    </location>
</feature>
<feature type="compositionally biased region" description="Basic and acidic residues" evidence="1">
    <location>
        <begin position="17"/>
        <end position="28"/>
    </location>
</feature>
<comment type="caution">
    <text evidence="2">The sequence shown here is derived from an EMBL/GenBank/DDBJ whole genome shotgun (WGS) entry which is preliminary data.</text>
</comment>
<evidence type="ECO:0000256" key="1">
    <source>
        <dbReference type="SAM" id="MobiDB-lite"/>
    </source>
</evidence>
<protein>
    <submittedName>
        <fullName evidence="2">Uncharacterized protein</fullName>
    </submittedName>
</protein>
<gene>
    <name evidence="2" type="ORF">NLI96_g11064</name>
</gene>
<dbReference type="PANTHER" id="PTHR31912">
    <property type="entry name" value="IP13529P"/>
    <property type="match status" value="1"/>
</dbReference>
<accession>A0AAD5YDR1</accession>
<feature type="region of interest" description="Disordered" evidence="1">
    <location>
        <begin position="1"/>
        <end position="76"/>
    </location>
</feature>
<dbReference type="EMBL" id="JANAWD010000692">
    <property type="protein sequence ID" value="KAJ3476572.1"/>
    <property type="molecule type" value="Genomic_DNA"/>
</dbReference>
<feature type="compositionally biased region" description="Acidic residues" evidence="1">
    <location>
        <begin position="998"/>
        <end position="1010"/>
    </location>
</feature>
<dbReference type="PANTHER" id="PTHR31912:SF34">
    <property type="entry name" value="NOTOCHORD-RELATED PROTEIN"/>
    <property type="match status" value="1"/>
</dbReference>
<evidence type="ECO:0000313" key="2">
    <source>
        <dbReference type="EMBL" id="KAJ3476572.1"/>
    </source>
</evidence>
<reference evidence="2" key="1">
    <citation type="submission" date="2022-07" db="EMBL/GenBank/DDBJ databases">
        <title>Genome Sequence of Physisporinus lineatus.</title>
        <authorList>
            <person name="Buettner E."/>
        </authorList>
    </citation>
    <scope>NUCLEOTIDE SEQUENCE</scope>
    <source>
        <strain evidence="2">VT162</strain>
    </source>
</reference>
<feature type="region of interest" description="Disordered" evidence="1">
    <location>
        <begin position="123"/>
        <end position="177"/>
    </location>
</feature>
<organism evidence="2 3">
    <name type="scientific">Meripilus lineatus</name>
    <dbReference type="NCBI Taxonomy" id="2056292"/>
    <lineage>
        <taxon>Eukaryota</taxon>
        <taxon>Fungi</taxon>
        <taxon>Dikarya</taxon>
        <taxon>Basidiomycota</taxon>
        <taxon>Agaricomycotina</taxon>
        <taxon>Agaricomycetes</taxon>
        <taxon>Polyporales</taxon>
        <taxon>Meripilaceae</taxon>
        <taxon>Meripilus</taxon>
    </lineage>
</organism>
<evidence type="ECO:0000313" key="3">
    <source>
        <dbReference type="Proteomes" id="UP001212997"/>
    </source>
</evidence>